<sequence length="93" mass="10278">MIGGYSCAAEQVLDSRRSLADANRLYHPLQTRRNNMTKKLNSLEATRDCVLTARPFKGAFMYMAVAVAVTAWSVTETHKAPIPADEQVATVIH</sequence>
<dbReference type="AlphaFoldDB" id="W6RML8"/>
<evidence type="ECO:0000313" key="1">
    <source>
        <dbReference type="EMBL" id="CDM62019.1"/>
    </source>
</evidence>
<proteinExistence type="predicted"/>
<evidence type="ECO:0000313" key="2">
    <source>
        <dbReference type="Proteomes" id="UP000019443"/>
    </source>
</evidence>
<dbReference type="PATRIC" id="fig|348824.6.peg.6301"/>
<gene>
    <name evidence="1" type="ORF">LPU83_pLPU83d_0648</name>
</gene>
<protein>
    <submittedName>
        <fullName evidence="1">Uncharacterized protein</fullName>
    </submittedName>
</protein>
<keyword evidence="1" id="KW-0614">Plasmid</keyword>
<organism evidence="1 2">
    <name type="scientific">Rhizobium favelukesii</name>
    <dbReference type="NCBI Taxonomy" id="348824"/>
    <lineage>
        <taxon>Bacteria</taxon>
        <taxon>Pseudomonadati</taxon>
        <taxon>Pseudomonadota</taxon>
        <taxon>Alphaproteobacteria</taxon>
        <taxon>Hyphomicrobiales</taxon>
        <taxon>Rhizobiaceae</taxon>
        <taxon>Rhizobium/Agrobacterium group</taxon>
        <taxon>Rhizobium</taxon>
    </lineage>
</organism>
<name>W6RML8_9HYPH</name>
<reference evidence="1" key="1">
    <citation type="submission" date="2013-11" db="EMBL/GenBank/DDBJ databases">
        <title>Draft genome sequence of the broad-host-range Rhizobium sp. LPU83 strain, a member of the low-genetic diversity Oregon-like Rhizobium sp. group.</title>
        <authorList>
            <person name="Wibberg D."/>
            <person name="Puehler A."/>
            <person name="Schlueter A."/>
        </authorList>
    </citation>
    <scope>NUCLEOTIDE SEQUENCE [LARGE SCALE GENOMIC DNA]</scope>
    <source>
        <strain evidence="1">LPU83</strain>
        <plasmid evidence="1">pLPU83d</plasmid>
    </source>
</reference>
<accession>W6RML8</accession>
<dbReference type="EMBL" id="HG916855">
    <property type="protein sequence ID" value="CDM62019.1"/>
    <property type="molecule type" value="Genomic_DNA"/>
</dbReference>
<dbReference type="KEGG" id="rhl:LPU83_pLPU83d_0648"/>
<dbReference type="HOGENOM" id="CLU_2424870_0_0_5"/>
<geneLocation type="plasmid" evidence="1 2">
    <name>pLPU83d</name>
</geneLocation>
<keyword evidence="2" id="KW-1185">Reference proteome</keyword>
<dbReference type="Proteomes" id="UP000019443">
    <property type="component" value="Plasmid pLPU83d"/>
</dbReference>